<accession>A0A6J7FM77</accession>
<feature type="transmembrane region" description="Helical" evidence="7">
    <location>
        <begin position="173"/>
        <end position="201"/>
    </location>
</feature>
<dbReference type="PANTHER" id="PTHR23513">
    <property type="entry name" value="INTEGRAL MEMBRANE EFFLUX PROTEIN-RELATED"/>
    <property type="match status" value="1"/>
</dbReference>
<comment type="subcellular location">
    <subcellularLocation>
        <location evidence="1">Cell membrane</location>
        <topology evidence="1">Multi-pass membrane protein</topology>
    </subcellularLocation>
</comment>
<feature type="transmembrane region" description="Helical" evidence="7">
    <location>
        <begin position="26"/>
        <end position="50"/>
    </location>
</feature>
<dbReference type="Gene3D" id="1.20.1250.20">
    <property type="entry name" value="MFS general substrate transporter like domains"/>
    <property type="match status" value="1"/>
</dbReference>
<evidence type="ECO:0000256" key="2">
    <source>
        <dbReference type="ARBA" id="ARBA00022448"/>
    </source>
</evidence>
<protein>
    <submittedName>
        <fullName evidence="11">Unannotated protein</fullName>
    </submittedName>
</protein>
<feature type="transmembrane region" description="Helical" evidence="7">
    <location>
        <begin position="297"/>
        <end position="315"/>
    </location>
</feature>
<dbReference type="GO" id="GO:0005886">
    <property type="term" value="C:plasma membrane"/>
    <property type="evidence" value="ECO:0007669"/>
    <property type="project" value="UniProtKB-SubCell"/>
</dbReference>
<keyword evidence="4 7" id="KW-0812">Transmembrane</keyword>
<organism evidence="11">
    <name type="scientific">freshwater metagenome</name>
    <dbReference type="NCBI Taxonomy" id="449393"/>
    <lineage>
        <taxon>unclassified sequences</taxon>
        <taxon>metagenomes</taxon>
        <taxon>ecological metagenomes</taxon>
    </lineage>
</organism>
<keyword evidence="6 7" id="KW-0472">Membrane</keyword>
<evidence type="ECO:0000256" key="6">
    <source>
        <dbReference type="ARBA" id="ARBA00023136"/>
    </source>
</evidence>
<feature type="transmembrane region" description="Helical" evidence="7">
    <location>
        <begin position="321"/>
        <end position="343"/>
    </location>
</feature>
<dbReference type="InterPro" id="IPR036259">
    <property type="entry name" value="MFS_trans_sf"/>
</dbReference>
<dbReference type="EMBL" id="CAEZWR010000030">
    <property type="protein sequence ID" value="CAB4658480.1"/>
    <property type="molecule type" value="Genomic_DNA"/>
</dbReference>
<feature type="transmembrane region" description="Helical" evidence="7">
    <location>
        <begin position="57"/>
        <end position="77"/>
    </location>
</feature>
<dbReference type="EMBL" id="CAFBMO010000005">
    <property type="protein sequence ID" value="CAB4896576.1"/>
    <property type="molecule type" value="Genomic_DNA"/>
</dbReference>
<dbReference type="GO" id="GO:0022857">
    <property type="term" value="F:transmembrane transporter activity"/>
    <property type="evidence" value="ECO:0007669"/>
    <property type="project" value="InterPro"/>
</dbReference>
<feature type="transmembrane region" description="Helical" evidence="7">
    <location>
        <begin position="380"/>
        <end position="399"/>
    </location>
</feature>
<feature type="domain" description="Major facilitator superfamily (MFS) profile" evidence="8">
    <location>
        <begin position="23"/>
        <end position="406"/>
    </location>
</feature>
<dbReference type="EMBL" id="CAEZVB010000028">
    <property type="protein sequence ID" value="CAB4620639.1"/>
    <property type="molecule type" value="Genomic_DNA"/>
</dbReference>
<dbReference type="InterPro" id="IPR020846">
    <property type="entry name" value="MFS_dom"/>
</dbReference>
<evidence type="ECO:0000256" key="1">
    <source>
        <dbReference type="ARBA" id="ARBA00004651"/>
    </source>
</evidence>
<keyword evidence="2" id="KW-0813">Transport</keyword>
<feature type="transmembrane region" description="Helical" evidence="7">
    <location>
        <begin position="268"/>
        <end position="290"/>
    </location>
</feature>
<dbReference type="Pfam" id="PF05977">
    <property type="entry name" value="MFS_3"/>
    <property type="match status" value="1"/>
</dbReference>
<evidence type="ECO:0000256" key="4">
    <source>
        <dbReference type="ARBA" id="ARBA00022692"/>
    </source>
</evidence>
<feature type="transmembrane region" description="Helical" evidence="7">
    <location>
        <begin position="113"/>
        <end position="136"/>
    </location>
</feature>
<evidence type="ECO:0000259" key="8">
    <source>
        <dbReference type="PROSITE" id="PS50850"/>
    </source>
</evidence>
<feature type="transmembrane region" description="Helical" evidence="7">
    <location>
        <begin position="228"/>
        <end position="248"/>
    </location>
</feature>
<evidence type="ECO:0000256" key="5">
    <source>
        <dbReference type="ARBA" id="ARBA00022989"/>
    </source>
</evidence>
<reference evidence="11" key="1">
    <citation type="submission" date="2020-05" db="EMBL/GenBank/DDBJ databases">
        <authorList>
            <person name="Chiriac C."/>
            <person name="Salcher M."/>
            <person name="Ghai R."/>
            <person name="Kavagutti S V."/>
        </authorList>
    </citation>
    <scope>NUCLEOTIDE SEQUENCE</scope>
</reference>
<evidence type="ECO:0000256" key="3">
    <source>
        <dbReference type="ARBA" id="ARBA00022475"/>
    </source>
</evidence>
<sequence>MGSTTSPHPQQIGTARSALRVRAFRYVLLGSFMSQIGTWMQTIVLGAFIYDRTKSPLAVGVITFAQLGPMLFLPTVGGWMTDRFDVRKFILIMQTWQVLCVLTLAYALARPELYFTGVFLCVLGVGIGNAMIGPAWGSSVPSLVGPENLRAAVSLNSTQMNAARVIGPAIGGILFPIIGASGVMLLNAASFAFVMTAVYLVRFPARKPGANTTSGLGGGIEMLREDPFVRRIIVSVFALALFTLTFLYQLPTIAGANFGIDVESSAYGWLYACLGGGAVLGAIGLSTFLVRRDPFKVIRAGLIGVIVILGILLFVRQAPLAYPLIFILGISYQLVVIGLNASAQSHVPLERRGHLMGLWMTALGGMVPIGMLLAGTVAEHTSITVVIGYGCVVAVWVTWRLRPSKMLELESESTRLGLASTS</sequence>
<keyword evidence="5 7" id="KW-1133">Transmembrane helix</keyword>
<dbReference type="CDD" id="cd06173">
    <property type="entry name" value="MFS_MefA_like"/>
    <property type="match status" value="1"/>
</dbReference>
<feature type="transmembrane region" description="Helical" evidence="7">
    <location>
        <begin position="89"/>
        <end position="108"/>
    </location>
</feature>
<proteinExistence type="predicted"/>
<dbReference type="PANTHER" id="PTHR23513:SF11">
    <property type="entry name" value="STAPHYLOFERRIN A TRANSPORTER"/>
    <property type="match status" value="1"/>
</dbReference>
<name>A0A6J7FM77_9ZZZZ</name>
<evidence type="ECO:0000313" key="11">
    <source>
        <dbReference type="EMBL" id="CAB4896576.1"/>
    </source>
</evidence>
<dbReference type="SUPFAM" id="SSF103473">
    <property type="entry name" value="MFS general substrate transporter"/>
    <property type="match status" value="1"/>
</dbReference>
<evidence type="ECO:0000313" key="9">
    <source>
        <dbReference type="EMBL" id="CAB4620639.1"/>
    </source>
</evidence>
<dbReference type="AlphaFoldDB" id="A0A6J7FM77"/>
<gene>
    <name evidence="9" type="ORF">UFOPK1908_00758</name>
    <name evidence="10" type="ORF">UFOPK2282_00385</name>
    <name evidence="11" type="ORF">UFOPK3576_00223</name>
</gene>
<dbReference type="PROSITE" id="PS50850">
    <property type="entry name" value="MFS"/>
    <property type="match status" value="1"/>
</dbReference>
<keyword evidence="3" id="KW-1003">Cell membrane</keyword>
<dbReference type="InterPro" id="IPR010290">
    <property type="entry name" value="TM_effector"/>
</dbReference>
<evidence type="ECO:0000256" key="7">
    <source>
        <dbReference type="SAM" id="Phobius"/>
    </source>
</evidence>
<feature type="transmembrane region" description="Helical" evidence="7">
    <location>
        <begin position="355"/>
        <end position="374"/>
    </location>
</feature>
<evidence type="ECO:0000313" key="10">
    <source>
        <dbReference type="EMBL" id="CAB4658480.1"/>
    </source>
</evidence>